<reference evidence="2 3" key="1">
    <citation type="submission" date="2017-05" db="EMBL/GenBank/DDBJ databases">
        <authorList>
            <person name="Varghese N."/>
            <person name="Submissions S."/>
        </authorList>
    </citation>
    <scope>NUCLEOTIDE SEQUENCE [LARGE SCALE GENOMIC DNA]</scope>
    <source>
        <strain evidence="2 3">DSM 25457</strain>
    </source>
</reference>
<evidence type="ECO:0008006" key="4">
    <source>
        <dbReference type="Google" id="ProtNLM"/>
    </source>
</evidence>
<keyword evidence="1" id="KW-0812">Transmembrane</keyword>
<organism evidence="2 3">
    <name type="scientific">Neorhodopirellula lusitana</name>
    <dbReference type="NCBI Taxonomy" id="445327"/>
    <lineage>
        <taxon>Bacteria</taxon>
        <taxon>Pseudomonadati</taxon>
        <taxon>Planctomycetota</taxon>
        <taxon>Planctomycetia</taxon>
        <taxon>Pirellulales</taxon>
        <taxon>Pirellulaceae</taxon>
        <taxon>Neorhodopirellula</taxon>
    </lineage>
</organism>
<feature type="transmembrane region" description="Helical" evidence="1">
    <location>
        <begin position="144"/>
        <end position="162"/>
    </location>
</feature>
<dbReference type="Proteomes" id="UP001158067">
    <property type="component" value="Unassembled WGS sequence"/>
</dbReference>
<name>A0ABY1PSJ8_9BACT</name>
<keyword evidence="1" id="KW-1133">Transmembrane helix</keyword>
<feature type="transmembrane region" description="Helical" evidence="1">
    <location>
        <begin position="46"/>
        <end position="66"/>
    </location>
</feature>
<proteinExistence type="predicted"/>
<feature type="transmembrane region" description="Helical" evidence="1">
    <location>
        <begin position="87"/>
        <end position="108"/>
    </location>
</feature>
<accession>A0ABY1PSJ8</accession>
<sequence length="191" mass="21603">MCETVGGETRSLYILVMDNRTSDGQPKRTAQSETTMNDQDKIDGRIAFSLLTLRIGVAIVFMMWTLDKLLNPEHAAGIFERYYLTPGLGASLMIGVGIVQMVLVLSFLSGFFRTWTYGLITILHTVSTISCYKQYMNPWEKPNLLFFAAFPMLAACISLWLLRELDTWTVDSWWGSKKGMVATENEPQPIN</sequence>
<keyword evidence="3" id="KW-1185">Reference proteome</keyword>
<gene>
    <name evidence="2" type="ORF">SAMN06265222_101950</name>
</gene>
<comment type="caution">
    <text evidence="2">The sequence shown here is derived from an EMBL/GenBank/DDBJ whole genome shotgun (WGS) entry which is preliminary data.</text>
</comment>
<evidence type="ECO:0000256" key="1">
    <source>
        <dbReference type="SAM" id="Phobius"/>
    </source>
</evidence>
<keyword evidence="1" id="KW-0472">Membrane</keyword>
<evidence type="ECO:0000313" key="2">
    <source>
        <dbReference type="EMBL" id="SMP43522.1"/>
    </source>
</evidence>
<evidence type="ECO:0000313" key="3">
    <source>
        <dbReference type="Proteomes" id="UP001158067"/>
    </source>
</evidence>
<protein>
    <recommendedName>
        <fullName evidence="4">DoxX family protein</fullName>
    </recommendedName>
</protein>
<dbReference type="EMBL" id="FXUG01000001">
    <property type="protein sequence ID" value="SMP43522.1"/>
    <property type="molecule type" value="Genomic_DNA"/>
</dbReference>